<dbReference type="OrthoDB" id="5358884at2759"/>
<feature type="compositionally biased region" description="Low complexity" evidence="1">
    <location>
        <begin position="103"/>
        <end position="112"/>
    </location>
</feature>
<organism evidence="3">
    <name type="scientific">Gaeumannomyces tritici (strain R3-111a-1)</name>
    <name type="common">Wheat and barley take-all root rot fungus</name>
    <name type="synonym">Gaeumannomyces graminis var. tritici</name>
    <dbReference type="NCBI Taxonomy" id="644352"/>
    <lineage>
        <taxon>Eukaryota</taxon>
        <taxon>Fungi</taxon>
        <taxon>Dikarya</taxon>
        <taxon>Ascomycota</taxon>
        <taxon>Pezizomycotina</taxon>
        <taxon>Sordariomycetes</taxon>
        <taxon>Sordariomycetidae</taxon>
        <taxon>Magnaporthales</taxon>
        <taxon>Magnaporthaceae</taxon>
        <taxon>Gaeumannomyces</taxon>
    </lineage>
</organism>
<feature type="compositionally biased region" description="Low complexity" evidence="1">
    <location>
        <begin position="124"/>
        <end position="141"/>
    </location>
</feature>
<dbReference type="eggNOG" id="ENOG502T13A">
    <property type="taxonomic scope" value="Eukaryota"/>
</dbReference>
<gene>
    <name evidence="4" type="primary">20351333</name>
    <name evidence="3" type="ORF">GGTG_10875</name>
</gene>
<dbReference type="STRING" id="644352.J3PBK3"/>
<dbReference type="HOGENOM" id="CLU_064770_0_0_1"/>
<feature type="compositionally biased region" description="Polar residues" evidence="1">
    <location>
        <begin position="28"/>
        <end position="37"/>
    </location>
</feature>
<name>J3PBK3_GAET3</name>
<feature type="region of interest" description="Disordered" evidence="1">
    <location>
        <begin position="331"/>
        <end position="365"/>
    </location>
</feature>
<sequence>MSDANGPQVLYSSEPETVKHDSDYPQLHATTPQQGQGWQERPRTLETSHAATSPPLLPPQHQRHEKRTGRLLLAAGCLLLGIIIGGAVVGGALGSVLAGRPPAGAGGTATPAECKTGDPGRVGGTTTSPTPGPSGASSAPRTAATLTNYEAANWRNISTLAFPCPREQGQTVIGVDGTRFRVECGVDSVGLGREAPGSFMEDLQSVIAYSFEDCVQACSSLNREGARVRRGLQNPPVFCRTVVWRSRMDEPSFFDKGGNCFLKNATRAAGETGVACQPWDSPQRTPPPLSTAATADIVVGGVLVLPALLGAKEHAGPHELLQPVVQELPGHPGPGVVAELDSREKTGGQGHVDVSERLAGGGQGR</sequence>
<dbReference type="EnsemblFungi" id="EJT71620">
    <property type="protein sequence ID" value="EJT71620"/>
    <property type="gene ID" value="GGTG_10875"/>
</dbReference>
<feature type="region of interest" description="Disordered" evidence="1">
    <location>
        <begin position="103"/>
        <end position="141"/>
    </location>
</feature>
<reference evidence="4" key="4">
    <citation type="journal article" date="2015" name="G3 (Bethesda)">
        <title>Genome sequences of three phytopathogenic species of the Magnaporthaceae family of fungi.</title>
        <authorList>
            <person name="Okagaki L.H."/>
            <person name="Nunes C.C."/>
            <person name="Sailsbery J."/>
            <person name="Clay B."/>
            <person name="Brown D."/>
            <person name="John T."/>
            <person name="Oh Y."/>
            <person name="Young N."/>
            <person name="Fitzgerald M."/>
            <person name="Haas B.J."/>
            <person name="Zeng Q."/>
            <person name="Young S."/>
            <person name="Adiconis X."/>
            <person name="Fan L."/>
            <person name="Levin J.Z."/>
            <person name="Mitchell T.K."/>
            <person name="Okubara P.A."/>
            <person name="Farman M.L."/>
            <person name="Kohn L.M."/>
            <person name="Birren B."/>
            <person name="Ma L.-J."/>
            <person name="Dean R.A."/>
        </authorList>
    </citation>
    <scope>NUCLEOTIDE SEQUENCE</scope>
    <source>
        <strain evidence="4">R3-111a-1</strain>
    </source>
</reference>
<reference evidence="3" key="3">
    <citation type="submission" date="2010-09" db="EMBL/GenBank/DDBJ databases">
        <title>Annotation of Gaeumannomyces graminis var. tritici R3-111a-1.</title>
        <authorList>
            <consortium name="The Broad Institute Genome Sequencing Platform"/>
            <person name="Ma L.-J."/>
            <person name="Dead R."/>
            <person name="Young S.K."/>
            <person name="Zeng Q."/>
            <person name="Gargeya S."/>
            <person name="Fitzgerald M."/>
            <person name="Haas B."/>
            <person name="Abouelleil A."/>
            <person name="Alvarado L."/>
            <person name="Arachchi H.M."/>
            <person name="Berlin A."/>
            <person name="Brown A."/>
            <person name="Chapman S.B."/>
            <person name="Chen Z."/>
            <person name="Dunbar C."/>
            <person name="Freedman E."/>
            <person name="Gearin G."/>
            <person name="Gellesch M."/>
            <person name="Goldberg J."/>
            <person name="Griggs A."/>
            <person name="Gujja S."/>
            <person name="Heiman D."/>
            <person name="Howarth C."/>
            <person name="Larson L."/>
            <person name="Lui A."/>
            <person name="MacDonald P.J.P."/>
            <person name="Mehta T."/>
            <person name="Montmayeur A."/>
            <person name="Murphy C."/>
            <person name="Neiman D."/>
            <person name="Pearson M."/>
            <person name="Priest M."/>
            <person name="Roberts A."/>
            <person name="Saif S."/>
            <person name="Shea T."/>
            <person name="Shenoy N."/>
            <person name="Sisk P."/>
            <person name="Stolte C."/>
            <person name="Sykes S."/>
            <person name="Yandava C."/>
            <person name="Wortman J."/>
            <person name="Nusbaum C."/>
            <person name="Birren B."/>
        </authorList>
    </citation>
    <scope>NUCLEOTIDE SEQUENCE</scope>
    <source>
        <strain evidence="3">R3-111a-1</strain>
    </source>
</reference>
<keyword evidence="2" id="KW-0472">Membrane</keyword>
<dbReference type="Proteomes" id="UP000006039">
    <property type="component" value="Unassembled WGS sequence"/>
</dbReference>
<dbReference type="GeneID" id="20351333"/>
<evidence type="ECO:0000313" key="3">
    <source>
        <dbReference type="EMBL" id="EJT71620.1"/>
    </source>
</evidence>
<protein>
    <recommendedName>
        <fullName evidence="6">Apple domain-containing protein</fullName>
    </recommendedName>
</protein>
<evidence type="ECO:0000256" key="2">
    <source>
        <dbReference type="SAM" id="Phobius"/>
    </source>
</evidence>
<accession>J3PBK3</accession>
<keyword evidence="5" id="KW-1185">Reference proteome</keyword>
<dbReference type="AlphaFoldDB" id="J3PBK3"/>
<evidence type="ECO:0000256" key="1">
    <source>
        <dbReference type="SAM" id="MobiDB-lite"/>
    </source>
</evidence>
<evidence type="ECO:0008006" key="6">
    <source>
        <dbReference type="Google" id="ProtNLM"/>
    </source>
</evidence>
<dbReference type="EMBL" id="GL385400">
    <property type="protein sequence ID" value="EJT71620.1"/>
    <property type="molecule type" value="Genomic_DNA"/>
</dbReference>
<keyword evidence="2" id="KW-0812">Transmembrane</keyword>
<evidence type="ECO:0000313" key="4">
    <source>
        <dbReference type="EnsemblFungi" id="EJT71620"/>
    </source>
</evidence>
<evidence type="ECO:0000313" key="5">
    <source>
        <dbReference type="Proteomes" id="UP000006039"/>
    </source>
</evidence>
<proteinExistence type="predicted"/>
<dbReference type="VEuPathDB" id="FungiDB:GGTG_10875"/>
<reference evidence="3" key="2">
    <citation type="submission" date="2010-07" db="EMBL/GenBank/DDBJ databases">
        <authorList>
            <consortium name="The Broad Institute Genome Sequencing Platform"/>
            <consortium name="Broad Institute Genome Sequencing Center for Infectious Disease"/>
            <person name="Ma L.-J."/>
            <person name="Dead R."/>
            <person name="Young S."/>
            <person name="Zeng Q."/>
            <person name="Koehrsen M."/>
            <person name="Alvarado L."/>
            <person name="Berlin A."/>
            <person name="Chapman S.B."/>
            <person name="Chen Z."/>
            <person name="Freedman E."/>
            <person name="Gellesch M."/>
            <person name="Goldberg J."/>
            <person name="Griggs A."/>
            <person name="Gujja S."/>
            <person name="Heilman E.R."/>
            <person name="Heiman D."/>
            <person name="Hepburn T."/>
            <person name="Howarth C."/>
            <person name="Jen D."/>
            <person name="Larson L."/>
            <person name="Mehta T."/>
            <person name="Neiman D."/>
            <person name="Pearson M."/>
            <person name="Roberts A."/>
            <person name="Saif S."/>
            <person name="Shea T."/>
            <person name="Shenoy N."/>
            <person name="Sisk P."/>
            <person name="Stolte C."/>
            <person name="Sykes S."/>
            <person name="Walk T."/>
            <person name="White J."/>
            <person name="Yandava C."/>
            <person name="Haas B."/>
            <person name="Nusbaum C."/>
            <person name="Birren B."/>
        </authorList>
    </citation>
    <scope>NUCLEOTIDE SEQUENCE</scope>
    <source>
        <strain evidence="3">R3-111a-1</strain>
    </source>
</reference>
<feature type="transmembrane region" description="Helical" evidence="2">
    <location>
        <begin position="71"/>
        <end position="93"/>
    </location>
</feature>
<dbReference type="RefSeq" id="XP_009227017.1">
    <property type="nucleotide sequence ID" value="XM_009228753.1"/>
</dbReference>
<reference evidence="4" key="5">
    <citation type="submission" date="2018-04" db="UniProtKB">
        <authorList>
            <consortium name="EnsemblFungi"/>
        </authorList>
    </citation>
    <scope>IDENTIFICATION</scope>
    <source>
        <strain evidence="4">R3-111a-1</strain>
    </source>
</reference>
<keyword evidence="2" id="KW-1133">Transmembrane helix</keyword>
<feature type="region of interest" description="Disordered" evidence="1">
    <location>
        <begin position="1"/>
        <end position="64"/>
    </location>
</feature>
<reference evidence="5" key="1">
    <citation type="submission" date="2010-07" db="EMBL/GenBank/DDBJ databases">
        <title>The genome sequence of Gaeumannomyces graminis var. tritici strain R3-111a-1.</title>
        <authorList>
            <consortium name="The Broad Institute Genome Sequencing Platform"/>
            <person name="Ma L.-J."/>
            <person name="Dead R."/>
            <person name="Young S."/>
            <person name="Zeng Q."/>
            <person name="Koehrsen M."/>
            <person name="Alvarado L."/>
            <person name="Berlin A."/>
            <person name="Chapman S.B."/>
            <person name="Chen Z."/>
            <person name="Freedman E."/>
            <person name="Gellesch M."/>
            <person name="Goldberg J."/>
            <person name="Griggs A."/>
            <person name="Gujja S."/>
            <person name="Heilman E.R."/>
            <person name="Heiman D."/>
            <person name="Hepburn T."/>
            <person name="Howarth C."/>
            <person name="Jen D."/>
            <person name="Larson L."/>
            <person name="Mehta T."/>
            <person name="Neiman D."/>
            <person name="Pearson M."/>
            <person name="Roberts A."/>
            <person name="Saif S."/>
            <person name="Shea T."/>
            <person name="Shenoy N."/>
            <person name="Sisk P."/>
            <person name="Stolte C."/>
            <person name="Sykes S."/>
            <person name="Walk T."/>
            <person name="White J."/>
            <person name="Yandava C."/>
            <person name="Haas B."/>
            <person name="Nusbaum C."/>
            <person name="Birren B."/>
        </authorList>
    </citation>
    <scope>NUCLEOTIDE SEQUENCE [LARGE SCALE GENOMIC DNA]</scope>
    <source>
        <strain evidence="5">R3-111a-1</strain>
    </source>
</reference>